<keyword evidence="3" id="KW-1185">Reference proteome</keyword>
<evidence type="ECO:0000313" key="3">
    <source>
        <dbReference type="Proteomes" id="UP000192418"/>
    </source>
</evidence>
<evidence type="ECO:0000313" key="2">
    <source>
        <dbReference type="EMBL" id="SMC80928.1"/>
    </source>
</evidence>
<dbReference type="STRING" id="1121400.SAMN02746065_1118"/>
<organism evidence="2 3">
    <name type="scientific">Desulfocicer vacuolatum DSM 3385</name>
    <dbReference type="NCBI Taxonomy" id="1121400"/>
    <lineage>
        <taxon>Bacteria</taxon>
        <taxon>Pseudomonadati</taxon>
        <taxon>Thermodesulfobacteriota</taxon>
        <taxon>Desulfobacteria</taxon>
        <taxon>Desulfobacterales</taxon>
        <taxon>Desulfobacteraceae</taxon>
        <taxon>Desulfocicer</taxon>
    </lineage>
</organism>
<protein>
    <submittedName>
        <fullName evidence="2">Uncharacterized protein</fullName>
    </submittedName>
</protein>
<feature type="transmembrane region" description="Helical" evidence="1">
    <location>
        <begin position="12"/>
        <end position="30"/>
    </location>
</feature>
<keyword evidence="1" id="KW-0812">Transmembrane</keyword>
<dbReference type="Proteomes" id="UP000192418">
    <property type="component" value="Unassembled WGS sequence"/>
</dbReference>
<sequence length="656" mass="73593">MELNLRIKFKKAGIFTGIAVLLLILIVFLPRDVRSENNQMIKMIKMIIPEPGTEVIAKKPIIKCRVAQAVDRDTLVVILDNMDVTAIVIFTEKGFHVKPVAILPSGAHTLMISGVSTAGERFEVSFDFSSRHSTLFDEAYSNNEVTALYDRVMAKSDNLEGEPDGKVEANLTTDNILQTSKWRFLLNSNIRYFDQSTSAFPPPSKGVEIINYLLTAKYRGNELDFTAATGDLQLNESENTVAYLSRRGGQLLLKHKNFNLNSFVVKSDQIFGFDGDLGLEGDLDDHIIGVSGAVNLFSDKLQLKTVYATGSEPGDDFGSWSTSGDKKGNVIGFIMGSHLLDDRVILDAELDFSRYDADTLDEFGSESDKAYRIGGEANIGNYSLRAIYKYTGPEYQVVGNPSIQKDLQGISIQGGTTRENHAVTFSFSQYHDNVKSNPLYSRIKTMAFGGDYNFTGFQAFPMGISFERTSLTSSREPEFTDPIRTYTDTLTGHIAYIRDRLSLGFQAGYGFQEDRISDFNDTTNINLSLSPSYSWDRLSIYPSFSFNRSRAHFTHVNTDTYTTNLSFNGNLIPEKMACEFSGTYNKTTADDNSTDMDTINASTRITYFFTNKFWIMTNPAVALMAQYNQSRDRLFDQEEEEFRILLSFTNNISFSF</sequence>
<dbReference type="EMBL" id="FWXY01000011">
    <property type="protein sequence ID" value="SMC80928.1"/>
    <property type="molecule type" value="Genomic_DNA"/>
</dbReference>
<keyword evidence="1" id="KW-0472">Membrane</keyword>
<reference evidence="2 3" key="1">
    <citation type="submission" date="2017-04" db="EMBL/GenBank/DDBJ databases">
        <authorList>
            <person name="Afonso C.L."/>
            <person name="Miller P.J."/>
            <person name="Scott M.A."/>
            <person name="Spackman E."/>
            <person name="Goraichik I."/>
            <person name="Dimitrov K.M."/>
            <person name="Suarez D.L."/>
            <person name="Swayne D.E."/>
        </authorList>
    </citation>
    <scope>NUCLEOTIDE SEQUENCE [LARGE SCALE GENOMIC DNA]</scope>
    <source>
        <strain evidence="2 3">DSM 3385</strain>
    </source>
</reference>
<proteinExistence type="predicted"/>
<keyword evidence="1" id="KW-1133">Transmembrane helix</keyword>
<evidence type="ECO:0000256" key="1">
    <source>
        <dbReference type="SAM" id="Phobius"/>
    </source>
</evidence>
<accession>A0A1W2C8C7</accession>
<dbReference type="AlphaFoldDB" id="A0A1W2C8C7"/>
<gene>
    <name evidence="2" type="ORF">SAMN02746065_1118</name>
</gene>
<name>A0A1W2C8C7_9BACT</name>